<dbReference type="Pfam" id="PF07508">
    <property type="entry name" value="Recombinase"/>
    <property type="match status" value="1"/>
</dbReference>
<evidence type="ECO:0000259" key="1">
    <source>
        <dbReference type="PROSITE" id="PS51736"/>
    </source>
</evidence>
<evidence type="ECO:0000313" key="3">
    <source>
        <dbReference type="EMBL" id="MCL6271082.1"/>
    </source>
</evidence>
<dbReference type="RefSeq" id="WP_249700418.1">
    <property type="nucleotide sequence ID" value="NZ_JAMFLX010000020.1"/>
</dbReference>
<sequence length="460" mass="52226">MKRNDNSFMGKGFDAKGPVRCAVYTRKSTEEGLDQEFNSLDAQRESGESYIHAHKGEGWILVPEAYDDGGFSGGNTERPGLKRLLVDIEAGKIDVIVVYKVDRLTRSLTDFAQLVEVLDRKGVSFVSVTQHFNTRDSMGRLTLNILLTFAQFEREVIGERIRDKFSLSKKKGKFMGGHVPTGYYVSDRKLYPDPHYAPIIREIFELYLKNHSLTATCRILAEKGYRTPSRTTRAGDQFGGNPFSIKVIRYALRNRVYLGEVPHKGQWYPGEHDPLISQELWDQVSAIWQRSSLEKSRDTRAQTSGSPLAGRIFGPDGAALVPSSTRRRGRCYRYLVSSTAQRHGYKNAPVPPIAAGRIEEIVLSGMGNLLKAPEYVVEVERLLRMHVPDAMPSREELCQLLNNMGEVWEHLFPNERKRLFELLVERVNVSMEDITIQYRLNGLHSVLADIHRPETAEGWL</sequence>
<feature type="domain" description="Resolvase/invertase-type recombinase catalytic" evidence="1">
    <location>
        <begin position="20"/>
        <end position="172"/>
    </location>
</feature>
<dbReference type="InterPro" id="IPR036162">
    <property type="entry name" value="Resolvase-like_N_sf"/>
</dbReference>
<dbReference type="InterPro" id="IPR038109">
    <property type="entry name" value="DNA_bind_recomb_sf"/>
</dbReference>
<dbReference type="Gene3D" id="3.40.50.1390">
    <property type="entry name" value="Resolvase, N-terminal catalytic domain"/>
    <property type="match status" value="1"/>
</dbReference>
<dbReference type="PROSITE" id="PS51736">
    <property type="entry name" value="RECOMBINASES_3"/>
    <property type="match status" value="1"/>
</dbReference>
<dbReference type="SUPFAM" id="SSF53041">
    <property type="entry name" value="Resolvase-like"/>
    <property type="match status" value="1"/>
</dbReference>
<dbReference type="PANTHER" id="PTHR30461">
    <property type="entry name" value="DNA-INVERTASE FROM LAMBDOID PROPHAGE"/>
    <property type="match status" value="1"/>
</dbReference>
<dbReference type="Pfam" id="PF00239">
    <property type="entry name" value="Resolvase"/>
    <property type="match status" value="1"/>
</dbReference>
<reference evidence="3 4" key="1">
    <citation type="submission" date="2022-05" db="EMBL/GenBank/DDBJ databases">
        <authorList>
            <person name="Park J.-S."/>
        </authorList>
    </citation>
    <scope>NUCLEOTIDE SEQUENCE [LARGE SCALE GENOMIC DNA]</scope>
    <source>
        <strain evidence="3 4">2012CJ34-2</strain>
    </source>
</reference>
<accession>A0ABT0PI73</accession>
<dbReference type="PROSITE" id="PS51737">
    <property type="entry name" value="RECOMBINASE_DNA_BIND"/>
    <property type="match status" value="1"/>
</dbReference>
<dbReference type="SMART" id="SM00857">
    <property type="entry name" value="Resolvase"/>
    <property type="match status" value="1"/>
</dbReference>
<dbReference type="Proteomes" id="UP001203338">
    <property type="component" value="Unassembled WGS sequence"/>
</dbReference>
<dbReference type="CDD" id="cd03768">
    <property type="entry name" value="SR_ResInv"/>
    <property type="match status" value="1"/>
</dbReference>
<dbReference type="Gene3D" id="3.90.1750.20">
    <property type="entry name" value="Putative Large Serine Recombinase, Chain B, Domain 2"/>
    <property type="match status" value="1"/>
</dbReference>
<name>A0ABT0PI73_9GAMM</name>
<protein>
    <submittedName>
        <fullName evidence="3">Recombinase family protein</fullName>
    </submittedName>
</protein>
<dbReference type="InterPro" id="IPR011109">
    <property type="entry name" value="DNA_bind_recombinase_dom"/>
</dbReference>
<dbReference type="PANTHER" id="PTHR30461:SF23">
    <property type="entry name" value="DNA RECOMBINASE-RELATED"/>
    <property type="match status" value="1"/>
</dbReference>
<evidence type="ECO:0000259" key="2">
    <source>
        <dbReference type="PROSITE" id="PS51737"/>
    </source>
</evidence>
<dbReference type="InterPro" id="IPR006119">
    <property type="entry name" value="Resolv_N"/>
</dbReference>
<dbReference type="EMBL" id="JAMFLX010000020">
    <property type="protein sequence ID" value="MCL6271082.1"/>
    <property type="molecule type" value="Genomic_DNA"/>
</dbReference>
<gene>
    <name evidence="3" type="ORF">M3P05_14225</name>
</gene>
<evidence type="ECO:0000313" key="4">
    <source>
        <dbReference type="Proteomes" id="UP001203338"/>
    </source>
</evidence>
<feature type="domain" description="Recombinase" evidence="2">
    <location>
        <begin position="180"/>
        <end position="294"/>
    </location>
</feature>
<organism evidence="3 4">
    <name type="scientific">Parendozoicomonas callyspongiae</name>
    <dbReference type="NCBI Taxonomy" id="2942213"/>
    <lineage>
        <taxon>Bacteria</taxon>
        <taxon>Pseudomonadati</taxon>
        <taxon>Pseudomonadota</taxon>
        <taxon>Gammaproteobacteria</taxon>
        <taxon>Oceanospirillales</taxon>
        <taxon>Endozoicomonadaceae</taxon>
        <taxon>Parendozoicomonas</taxon>
    </lineage>
</organism>
<comment type="caution">
    <text evidence="3">The sequence shown here is derived from an EMBL/GenBank/DDBJ whole genome shotgun (WGS) entry which is preliminary data.</text>
</comment>
<keyword evidence="4" id="KW-1185">Reference proteome</keyword>
<dbReference type="InterPro" id="IPR050639">
    <property type="entry name" value="SSR_resolvase"/>
</dbReference>
<proteinExistence type="predicted"/>